<evidence type="ECO:0000313" key="1">
    <source>
        <dbReference type="EMBL" id="MBL0386939.1"/>
    </source>
</evidence>
<keyword evidence="2" id="KW-1185">Reference proteome</keyword>
<dbReference type="RefSeq" id="WP_201634273.1">
    <property type="nucleotide sequence ID" value="NZ_JAEQNB010000002.1"/>
</dbReference>
<reference evidence="1 2" key="1">
    <citation type="submission" date="2021-01" db="EMBL/GenBank/DDBJ databases">
        <title>Tumebacillus sp. strain ITR2 16S ribosomal RNA gene Genome sequencing and assembly.</title>
        <authorList>
            <person name="Kang M."/>
        </authorList>
    </citation>
    <scope>NUCLEOTIDE SEQUENCE [LARGE SCALE GENOMIC DNA]</scope>
    <source>
        <strain evidence="1 2">ITR2</strain>
    </source>
</reference>
<protein>
    <submittedName>
        <fullName evidence="1">Uncharacterized protein</fullName>
    </submittedName>
</protein>
<name>A0ABS1J9K3_9BACL</name>
<proteinExistence type="predicted"/>
<gene>
    <name evidence="1" type="ORF">JJB07_09760</name>
</gene>
<comment type="caution">
    <text evidence="1">The sequence shown here is derived from an EMBL/GenBank/DDBJ whole genome shotgun (WGS) entry which is preliminary data.</text>
</comment>
<evidence type="ECO:0000313" key="2">
    <source>
        <dbReference type="Proteomes" id="UP000602284"/>
    </source>
</evidence>
<dbReference type="EMBL" id="JAEQNB010000002">
    <property type="protein sequence ID" value="MBL0386939.1"/>
    <property type="molecule type" value="Genomic_DNA"/>
</dbReference>
<accession>A0ABS1J9K3</accession>
<organism evidence="1 2">
    <name type="scientific">Tumebacillus amylolyticus</name>
    <dbReference type="NCBI Taxonomy" id="2801339"/>
    <lineage>
        <taxon>Bacteria</taxon>
        <taxon>Bacillati</taxon>
        <taxon>Bacillota</taxon>
        <taxon>Bacilli</taxon>
        <taxon>Bacillales</taxon>
        <taxon>Alicyclobacillaceae</taxon>
        <taxon>Tumebacillus</taxon>
    </lineage>
</organism>
<dbReference type="Proteomes" id="UP000602284">
    <property type="component" value="Unassembled WGS sequence"/>
</dbReference>
<sequence length="116" mass="13451">MIFACAHKLENHTILKLTPVYVDGELDFWNLETDSYSIGFFNPLYFGSEKIRIEHVPFLLGKKITKATYKEKEHLKLLLENQSFLLLSVRPEDFHGPEAAECNFKSGEIVIFDQDE</sequence>